<proteinExistence type="predicted"/>
<evidence type="ECO:0000313" key="3">
    <source>
        <dbReference type="Proteomes" id="UP000193560"/>
    </source>
</evidence>
<reference evidence="2 3" key="1">
    <citation type="submission" date="2016-07" db="EMBL/GenBank/DDBJ databases">
        <title>Pervasive Adenine N6-methylation of Active Genes in Fungi.</title>
        <authorList>
            <consortium name="DOE Joint Genome Institute"/>
            <person name="Mondo S.J."/>
            <person name="Dannebaum R.O."/>
            <person name="Kuo R.C."/>
            <person name="Labutti K."/>
            <person name="Haridas S."/>
            <person name="Kuo A."/>
            <person name="Salamov A."/>
            <person name="Ahrendt S.R."/>
            <person name="Lipzen A."/>
            <person name="Sullivan W."/>
            <person name="Andreopoulos W.B."/>
            <person name="Clum A."/>
            <person name="Lindquist E."/>
            <person name="Daum C."/>
            <person name="Ramamoorthy G.K."/>
            <person name="Gryganskyi A."/>
            <person name="Culley D."/>
            <person name="Magnuson J.K."/>
            <person name="James T.Y."/>
            <person name="O'Malley M.A."/>
            <person name="Stajich J.E."/>
            <person name="Spatafora J.W."/>
            <person name="Visel A."/>
            <person name="Grigoriev I.V."/>
        </authorList>
    </citation>
    <scope>NUCLEOTIDE SEQUENCE [LARGE SCALE GENOMIC DNA]</scope>
    <source>
        <strain evidence="2 3">NRRL 1336</strain>
    </source>
</reference>
<evidence type="ECO:0000313" key="2">
    <source>
        <dbReference type="EMBL" id="ORZ16466.1"/>
    </source>
</evidence>
<dbReference type="Proteomes" id="UP000193560">
    <property type="component" value="Unassembled WGS sequence"/>
</dbReference>
<accession>A0A1X2IIP5</accession>
<dbReference type="EMBL" id="MCGE01000011">
    <property type="protein sequence ID" value="ORZ16466.1"/>
    <property type="molecule type" value="Genomic_DNA"/>
</dbReference>
<protein>
    <recommendedName>
        <fullName evidence="4">Kinesin motor domain-containing protein</fullName>
    </recommendedName>
</protein>
<name>A0A1X2IIP5_9FUNG</name>
<sequence>MLLTPLKVFASIQQRQPIFASDTQQLLVKKDSTSFPTLIVRNSSKHHEPFELKSEYEYYNCEYIVPDQILYAGEVDHLINSAIQGYDSAGVFINPRTRTGAFDEIRINLTYYFLDSLNAKIGLENYERMRLGQPELKMEYGYVGFCDSCCYDFSTGESIANAVAILTPRSGLLKPIDTVDTMFQSISSAPRRKLPSLLFIRIYDAHQFESTLAWVDLLPPKAENIEIQDYSESYAEFDSITKALSNPNYQGVIKPYQYAMSHMLLEFFSGTYQTMVFAHFDEYGNYNSGRELEMLIHTAQLQTIRCSVDRDRRRHIINTESMQVHADSDAKGILLQEYELAIMDHCHEIARLNDKVSSCDFLYHRLTTTKNSAHASMERQNATTDILLADMRHQINALRAELVVSNTSVNSFRYTCGDLELYLEEKKGIIKELRRLRDADAMRIQELEAQNKTLTTKLNELENDEFSILNKQ</sequence>
<dbReference type="AlphaFoldDB" id="A0A1X2IIP5"/>
<dbReference type="OrthoDB" id="2271689at2759"/>
<evidence type="ECO:0000256" key="1">
    <source>
        <dbReference type="SAM" id="Coils"/>
    </source>
</evidence>
<organism evidence="2 3">
    <name type="scientific">Absidia repens</name>
    <dbReference type="NCBI Taxonomy" id="90262"/>
    <lineage>
        <taxon>Eukaryota</taxon>
        <taxon>Fungi</taxon>
        <taxon>Fungi incertae sedis</taxon>
        <taxon>Mucoromycota</taxon>
        <taxon>Mucoromycotina</taxon>
        <taxon>Mucoromycetes</taxon>
        <taxon>Mucorales</taxon>
        <taxon>Cunninghamellaceae</taxon>
        <taxon>Absidia</taxon>
    </lineage>
</organism>
<keyword evidence="1" id="KW-0175">Coiled coil</keyword>
<evidence type="ECO:0008006" key="4">
    <source>
        <dbReference type="Google" id="ProtNLM"/>
    </source>
</evidence>
<keyword evidence="3" id="KW-1185">Reference proteome</keyword>
<dbReference type="STRING" id="90262.A0A1X2IIP5"/>
<feature type="coiled-coil region" evidence="1">
    <location>
        <begin position="419"/>
        <end position="464"/>
    </location>
</feature>
<comment type="caution">
    <text evidence="2">The sequence shown here is derived from an EMBL/GenBank/DDBJ whole genome shotgun (WGS) entry which is preliminary data.</text>
</comment>
<gene>
    <name evidence="2" type="ORF">BCR42DRAFT_415094</name>
</gene>